<reference evidence="2 3" key="1">
    <citation type="submission" date="2024-01" db="EMBL/GenBank/DDBJ databases">
        <title>The genomes of 5 underutilized Papilionoideae crops provide insights into root nodulation and disease resistance.</title>
        <authorList>
            <person name="Yuan L."/>
        </authorList>
    </citation>
    <scope>NUCLEOTIDE SEQUENCE [LARGE SCALE GENOMIC DNA]</scope>
    <source>
        <strain evidence="2">LY-2023</strain>
        <tissue evidence="2">Leaf</tissue>
    </source>
</reference>
<name>A0AAN9IQZ2_CLITE</name>
<protein>
    <submittedName>
        <fullName evidence="2">Uncharacterized protein</fullName>
    </submittedName>
</protein>
<dbReference type="AlphaFoldDB" id="A0AAN9IQZ2"/>
<accession>A0AAN9IQZ2</accession>
<dbReference type="EMBL" id="JAYKXN010000005">
    <property type="protein sequence ID" value="KAK7284531.1"/>
    <property type="molecule type" value="Genomic_DNA"/>
</dbReference>
<evidence type="ECO:0000313" key="2">
    <source>
        <dbReference type="EMBL" id="KAK7284531.1"/>
    </source>
</evidence>
<sequence>MTQISVGLSFYWLNCEMLFRYLLLMYFLTKSETISKLSNTTCSHCGNQIAINWDKILIIFHCINTVKHCMNKKL</sequence>
<gene>
    <name evidence="2" type="ORF">RJT34_19278</name>
</gene>
<keyword evidence="1" id="KW-0812">Transmembrane</keyword>
<keyword evidence="1" id="KW-1133">Transmembrane helix</keyword>
<feature type="transmembrane region" description="Helical" evidence="1">
    <location>
        <begin position="6"/>
        <end position="28"/>
    </location>
</feature>
<dbReference type="Proteomes" id="UP001359559">
    <property type="component" value="Unassembled WGS sequence"/>
</dbReference>
<organism evidence="2 3">
    <name type="scientific">Clitoria ternatea</name>
    <name type="common">Butterfly pea</name>
    <dbReference type="NCBI Taxonomy" id="43366"/>
    <lineage>
        <taxon>Eukaryota</taxon>
        <taxon>Viridiplantae</taxon>
        <taxon>Streptophyta</taxon>
        <taxon>Embryophyta</taxon>
        <taxon>Tracheophyta</taxon>
        <taxon>Spermatophyta</taxon>
        <taxon>Magnoliopsida</taxon>
        <taxon>eudicotyledons</taxon>
        <taxon>Gunneridae</taxon>
        <taxon>Pentapetalae</taxon>
        <taxon>rosids</taxon>
        <taxon>fabids</taxon>
        <taxon>Fabales</taxon>
        <taxon>Fabaceae</taxon>
        <taxon>Papilionoideae</taxon>
        <taxon>50 kb inversion clade</taxon>
        <taxon>NPAAA clade</taxon>
        <taxon>indigoferoid/millettioid clade</taxon>
        <taxon>Phaseoleae</taxon>
        <taxon>Clitoria</taxon>
    </lineage>
</organism>
<comment type="caution">
    <text evidence="2">The sequence shown here is derived from an EMBL/GenBank/DDBJ whole genome shotgun (WGS) entry which is preliminary data.</text>
</comment>
<evidence type="ECO:0000256" key="1">
    <source>
        <dbReference type="SAM" id="Phobius"/>
    </source>
</evidence>
<keyword evidence="1" id="KW-0472">Membrane</keyword>
<keyword evidence="3" id="KW-1185">Reference proteome</keyword>
<proteinExistence type="predicted"/>
<evidence type="ECO:0000313" key="3">
    <source>
        <dbReference type="Proteomes" id="UP001359559"/>
    </source>
</evidence>